<sequence length="366" mass="40272">MSTSRAALVAQLNQLIGELHIPISIESPWELTPSLILAVLESMLRKRLPVPQALRDARDVKAKSQTMKIFLDYAADLLEGEQDLSEVDSERLALGGWDEVVFVGEVLCWLGSKRGYIPDVDVQQPHWNTMTEISLDLRNLSLAESHVLDSVPLPPRAKLVRTTHTSLSKLDTHSPSSTSGISHVSEATQATSYLRRPVFKTSERIRTRVVASPSPVSSSSPGSRTPRCIHELERPSPSPKYVHLPPTAQSDTSDDDDEVDTSVSTECPSGIFHPPKEVSIRRTGWIEPVDIGEELRSFEDSHPVAKRSPKTPRSGPRSYPHTPVASGGPRRVVTRLNSPTQHALALLNERAKLTQELAALKISAAR</sequence>
<comment type="caution">
    <text evidence="2">The sequence shown here is derived from an EMBL/GenBank/DDBJ whole genome shotgun (WGS) entry which is preliminary data.</text>
</comment>
<evidence type="ECO:0000313" key="3">
    <source>
        <dbReference type="Proteomes" id="UP000703269"/>
    </source>
</evidence>
<evidence type="ECO:0000313" key="2">
    <source>
        <dbReference type="EMBL" id="GJE88804.1"/>
    </source>
</evidence>
<proteinExistence type="predicted"/>
<name>A0A9P3G7D2_9APHY</name>
<dbReference type="Proteomes" id="UP000703269">
    <property type="component" value="Unassembled WGS sequence"/>
</dbReference>
<feature type="compositionally biased region" description="Low complexity" evidence="1">
    <location>
        <begin position="208"/>
        <end position="226"/>
    </location>
</feature>
<accession>A0A9P3G7D2</accession>
<protein>
    <submittedName>
        <fullName evidence="2">Uncharacterized protein</fullName>
    </submittedName>
</protein>
<evidence type="ECO:0000256" key="1">
    <source>
        <dbReference type="SAM" id="MobiDB-lite"/>
    </source>
</evidence>
<feature type="region of interest" description="Disordered" evidence="1">
    <location>
        <begin position="164"/>
        <end position="185"/>
    </location>
</feature>
<feature type="region of interest" description="Disordered" evidence="1">
    <location>
        <begin position="296"/>
        <end position="332"/>
    </location>
</feature>
<gene>
    <name evidence="2" type="ORF">PsYK624_048910</name>
</gene>
<dbReference type="EMBL" id="BPQB01000010">
    <property type="protein sequence ID" value="GJE88804.1"/>
    <property type="molecule type" value="Genomic_DNA"/>
</dbReference>
<organism evidence="2 3">
    <name type="scientific">Phanerochaete sordida</name>
    <dbReference type="NCBI Taxonomy" id="48140"/>
    <lineage>
        <taxon>Eukaryota</taxon>
        <taxon>Fungi</taxon>
        <taxon>Dikarya</taxon>
        <taxon>Basidiomycota</taxon>
        <taxon>Agaricomycotina</taxon>
        <taxon>Agaricomycetes</taxon>
        <taxon>Polyporales</taxon>
        <taxon>Phanerochaetaceae</taxon>
        <taxon>Phanerochaete</taxon>
    </lineage>
</organism>
<dbReference type="OrthoDB" id="2596754at2759"/>
<dbReference type="AlphaFoldDB" id="A0A9P3G7D2"/>
<keyword evidence="3" id="KW-1185">Reference proteome</keyword>
<reference evidence="2 3" key="1">
    <citation type="submission" date="2021-08" db="EMBL/GenBank/DDBJ databases">
        <title>Draft Genome Sequence of Phanerochaete sordida strain YK-624.</title>
        <authorList>
            <person name="Mori T."/>
            <person name="Dohra H."/>
            <person name="Suzuki T."/>
            <person name="Kawagishi H."/>
            <person name="Hirai H."/>
        </authorList>
    </citation>
    <scope>NUCLEOTIDE SEQUENCE [LARGE SCALE GENOMIC DNA]</scope>
    <source>
        <strain evidence="2 3">YK-624</strain>
    </source>
</reference>
<feature type="region of interest" description="Disordered" evidence="1">
    <location>
        <begin position="205"/>
        <end position="273"/>
    </location>
</feature>